<dbReference type="InterPro" id="IPR003782">
    <property type="entry name" value="SCO1/SenC"/>
</dbReference>
<reference evidence="6 7" key="1">
    <citation type="submission" date="2018-10" db="EMBL/GenBank/DDBJ databases">
        <title>Genomic Encyclopedia of Archaeal and Bacterial Type Strains, Phase II (KMG-II): from individual species to whole genera.</title>
        <authorList>
            <person name="Goeker M."/>
        </authorList>
    </citation>
    <scope>NUCLEOTIDE SEQUENCE [LARGE SCALE GENOMIC DNA]</scope>
    <source>
        <strain evidence="6 7">DSM 235</strain>
    </source>
</reference>
<keyword evidence="2 3" id="KW-0186">Copper</keyword>
<evidence type="ECO:0000256" key="2">
    <source>
        <dbReference type="ARBA" id="ARBA00023008"/>
    </source>
</evidence>
<feature type="disulfide bond" description="Redox-active" evidence="4">
    <location>
        <begin position="79"/>
        <end position="83"/>
    </location>
</feature>
<dbReference type="PANTHER" id="PTHR12151">
    <property type="entry name" value="ELECTRON TRANSPORT PROTIN SCO1/SENC FAMILY MEMBER"/>
    <property type="match status" value="1"/>
</dbReference>
<accession>A0A495V4C5</accession>
<keyword evidence="4" id="KW-1015">Disulfide bond</keyword>
<dbReference type="Pfam" id="PF02630">
    <property type="entry name" value="SCO1-SenC"/>
    <property type="match status" value="1"/>
</dbReference>
<keyword evidence="7" id="KW-1185">Reference proteome</keyword>
<protein>
    <submittedName>
        <fullName evidence="6">Protein SCO1/2</fullName>
    </submittedName>
</protein>
<evidence type="ECO:0000256" key="4">
    <source>
        <dbReference type="PIRSR" id="PIRSR603782-2"/>
    </source>
</evidence>
<dbReference type="FunFam" id="3.40.30.10:FF:000013">
    <property type="entry name" value="Blast:Protein SCO1 homolog, mitochondrial"/>
    <property type="match status" value="1"/>
</dbReference>
<sequence>MTRKLLVIAILVLVGLLAWLLFWTPTAVDLDPEGPRHGTLDLASPPQGGDFVLDSVDGPVALADLRGKVVLIYFGYTWCPDICPTNLVLIAGALKALTPEELERVRVLFVSVDPERDSVERLAEYSGYFHPEIIGLTGTPEQIAEVAKLYGAAYRRTDLVDSAMGYVVDHSAYSHLVDTQGQLVRNLDHATPSAEIVAAIRTLSGTTRPSTENQSEP</sequence>
<dbReference type="RefSeq" id="WP_120796708.1">
    <property type="nucleotide sequence ID" value="NZ_RBXL01000001.1"/>
</dbReference>
<proteinExistence type="inferred from homology"/>
<evidence type="ECO:0000259" key="5">
    <source>
        <dbReference type="PROSITE" id="PS51352"/>
    </source>
</evidence>
<dbReference type="CDD" id="cd02968">
    <property type="entry name" value="SCO"/>
    <property type="match status" value="1"/>
</dbReference>
<evidence type="ECO:0000256" key="1">
    <source>
        <dbReference type="ARBA" id="ARBA00010996"/>
    </source>
</evidence>
<feature type="binding site" evidence="3">
    <location>
        <position position="79"/>
    </location>
    <ligand>
        <name>Cu cation</name>
        <dbReference type="ChEBI" id="CHEBI:23378"/>
    </ligand>
</feature>
<dbReference type="Gene3D" id="3.40.30.10">
    <property type="entry name" value="Glutaredoxin"/>
    <property type="match status" value="1"/>
</dbReference>
<dbReference type="GO" id="GO:0046872">
    <property type="term" value="F:metal ion binding"/>
    <property type="evidence" value="ECO:0007669"/>
    <property type="project" value="UniProtKB-KW"/>
</dbReference>
<dbReference type="Proteomes" id="UP000274556">
    <property type="component" value="Unassembled WGS sequence"/>
</dbReference>
<dbReference type="PROSITE" id="PS51352">
    <property type="entry name" value="THIOREDOXIN_2"/>
    <property type="match status" value="1"/>
</dbReference>
<dbReference type="InterPro" id="IPR013766">
    <property type="entry name" value="Thioredoxin_domain"/>
</dbReference>
<dbReference type="OrthoDB" id="9790194at2"/>
<evidence type="ECO:0000313" key="7">
    <source>
        <dbReference type="Proteomes" id="UP000274556"/>
    </source>
</evidence>
<feature type="binding site" evidence="3">
    <location>
        <position position="83"/>
    </location>
    <ligand>
        <name>Cu cation</name>
        <dbReference type="ChEBI" id="CHEBI:23378"/>
    </ligand>
</feature>
<feature type="binding site" evidence="3">
    <location>
        <position position="170"/>
    </location>
    <ligand>
        <name>Cu cation</name>
        <dbReference type="ChEBI" id="CHEBI:23378"/>
    </ligand>
</feature>
<keyword evidence="3" id="KW-0479">Metal-binding</keyword>
<evidence type="ECO:0000256" key="3">
    <source>
        <dbReference type="PIRSR" id="PIRSR603782-1"/>
    </source>
</evidence>
<name>A0A495V4C5_9GAMM</name>
<dbReference type="InterPro" id="IPR036249">
    <property type="entry name" value="Thioredoxin-like_sf"/>
</dbReference>
<evidence type="ECO:0000313" key="6">
    <source>
        <dbReference type="EMBL" id="RKT44246.1"/>
    </source>
</evidence>
<gene>
    <name evidence="6" type="ORF">BDD21_1624</name>
</gene>
<dbReference type="SUPFAM" id="SSF52833">
    <property type="entry name" value="Thioredoxin-like"/>
    <property type="match status" value="1"/>
</dbReference>
<feature type="domain" description="Thioredoxin" evidence="5">
    <location>
        <begin position="42"/>
        <end position="205"/>
    </location>
</feature>
<organism evidence="6 7">
    <name type="scientific">Thiocapsa rosea</name>
    <dbReference type="NCBI Taxonomy" id="69360"/>
    <lineage>
        <taxon>Bacteria</taxon>
        <taxon>Pseudomonadati</taxon>
        <taxon>Pseudomonadota</taxon>
        <taxon>Gammaproteobacteria</taxon>
        <taxon>Chromatiales</taxon>
        <taxon>Chromatiaceae</taxon>
        <taxon>Thiocapsa</taxon>
    </lineage>
</organism>
<dbReference type="AlphaFoldDB" id="A0A495V4C5"/>
<dbReference type="EMBL" id="RBXL01000001">
    <property type="protein sequence ID" value="RKT44246.1"/>
    <property type="molecule type" value="Genomic_DNA"/>
</dbReference>
<comment type="caution">
    <text evidence="6">The sequence shown here is derived from an EMBL/GenBank/DDBJ whole genome shotgun (WGS) entry which is preliminary data.</text>
</comment>
<comment type="similarity">
    <text evidence="1">Belongs to the SCO1/2 family.</text>
</comment>
<dbReference type="PANTHER" id="PTHR12151:SF25">
    <property type="entry name" value="LINALOOL DEHYDRATASE_ISOMERASE DOMAIN-CONTAINING PROTEIN"/>
    <property type="match status" value="1"/>
</dbReference>